<dbReference type="AlphaFoldDB" id="A0AA37WH53"/>
<evidence type="ECO:0008006" key="3">
    <source>
        <dbReference type="Google" id="ProtNLM"/>
    </source>
</evidence>
<proteinExistence type="predicted"/>
<dbReference type="Pfam" id="PF07586">
    <property type="entry name" value="HXXSHH"/>
    <property type="match status" value="1"/>
</dbReference>
<reference evidence="1" key="2">
    <citation type="submission" date="2023-01" db="EMBL/GenBank/DDBJ databases">
        <title>Draft genome sequence of Agaribacter marinus strain NBRC 110023.</title>
        <authorList>
            <person name="Sun Q."/>
            <person name="Mori K."/>
        </authorList>
    </citation>
    <scope>NUCLEOTIDE SEQUENCE</scope>
    <source>
        <strain evidence="1">NBRC 110023</strain>
    </source>
</reference>
<evidence type="ECO:0000313" key="1">
    <source>
        <dbReference type="EMBL" id="GLR69603.1"/>
    </source>
</evidence>
<dbReference type="InterPro" id="IPR011447">
    <property type="entry name" value="DUF1552"/>
</dbReference>
<reference evidence="1" key="1">
    <citation type="journal article" date="2014" name="Int. J. Syst. Evol. Microbiol.">
        <title>Complete genome sequence of Corynebacterium casei LMG S-19264T (=DSM 44701T), isolated from a smear-ripened cheese.</title>
        <authorList>
            <consortium name="US DOE Joint Genome Institute (JGI-PGF)"/>
            <person name="Walter F."/>
            <person name="Albersmeier A."/>
            <person name="Kalinowski J."/>
            <person name="Ruckert C."/>
        </authorList>
    </citation>
    <scope>NUCLEOTIDE SEQUENCE</scope>
    <source>
        <strain evidence="1">NBRC 110023</strain>
    </source>
</reference>
<dbReference type="EMBL" id="BSOT01000005">
    <property type="protein sequence ID" value="GLR69603.1"/>
    <property type="molecule type" value="Genomic_DNA"/>
</dbReference>
<name>A0AA37WH53_9ALTE</name>
<protein>
    <recommendedName>
        <fullName evidence="3">DUF1552 domain-containing protein</fullName>
    </recommendedName>
</protein>
<dbReference type="RefSeq" id="WP_284215925.1">
    <property type="nucleotide sequence ID" value="NZ_BSOT01000005.1"/>
</dbReference>
<dbReference type="Proteomes" id="UP001156601">
    <property type="component" value="Unassembled WGS sequence"/>
</dbReference>
<evidence type="ECO:0000313" key="2">
    <source>
        <dbReference type="Proteomes" id="UP001156601"/>
    </source>
</evidence>
<keyword evidence="2" id="KW-1185">Reference proteome</keyword>
<organism evidence="1 2">
    <name type="scientific">Agaribacter marinus</name>
    <dbReference type="NCBI Taxonomy" id="1431249"/>
    <lineage>
        <taxon>Bacteria</taxon>
        <taxon>Pseudomonadati</taxon>
        <taxon>Pseudomonadota</taxon>
        <taxon>Gammaproteobacteria</taxon>
        <taxon>Alteromonadales</taxon>
        <taxon>Alteromonadaceae</taxon>
        <taxon>Agaribacter</taxon>
    </lineage>
</organism>
<accession>A0AA37WH53</accession>
<sequence>MKRVKPFRLNRRSFIKGLGVSACLPYMECMADTNQTGIRTSPPKRMAYIYVPNGVGLPDEHSEYKDWHWFPTNEGNNYKFTKVLASLEKHRSDITIIGGLSHPKSRKLLGHIAGDTFLTGGDLRGEYKNSISVDQFAATVKKSATRFPSLVLSADGGVGFKSRASTLSFDSRGSAIPSEHSHRKIFERYFTQNGKGVSDERRKSLERRKKVVDLLLEDSKRLQIKLGQQDKYRLDEHMSALNSIEEQIQRNEAWLDIPLKNFTADHLDMAVDAKIDPQAYIRTMYDLIVLAFKVDLTEVVSYMIAREDGMGFGDNYPRLALGLKKGHHGISHDKSTGHWLEWGQYDQWLASHFSYFISQMKNTTDEFGSLLDNTQILYGSACSTTHNARNYPLILAGGKNMAIQHGNYYRFTDELPLANLFVHMLNNAGVPAAHFADSVDVNDNSYIGDLANIFGHKSATLSL</sequence>
<comment type="caution">
    <text evidence="1">The sequence shown here is derived from an EMBL/GenBank/DDBJ whole genome shotgun (WGS) entry which is preliminary data.</text>
</comment>
<gene>
    <name evidence="1" type="ORF">GCM10007852_05110</name>
</gene>